<dbReference type="InterPro" id="IPR036390">
    <property type="entry name" value="WH_DNA-bd_sf"/>
</dbReference>
<keyword evidence="3" id="KW-0804">Transcription</keyword>
<dbReference type="EMBL" id="UOEU01000557">
    <property type="protein sequence ID" value="VAW34928.1"/>
    <property type="molecule type" value="Genomic_DNA"/>
</dbReference>
<dbReference type="SMART" id="SM00418">
    <property type="entry name" value="HTH_ARSR"/>
    <property type="match status" value="1"/>
</dbReference>
<dbReference type="PRINTS" id="PR00778">
    <property type="entry name" value="HTHARSR"/>
</dbReference>
<dbReference type="InterPro" id="IPR011991">
    <property type="entry name" value="ArsR-like_HTH"/>
</dbReference>
<dbReference type="Pfam" id="PF01022">
    <property type="entry name" value="HTH_5"/>
    <property type="match status" value="1"/>
</dbReference>
<dbReference type="AlphaFoldDB" id="A0A3B0UV33"/>
<dbReference type="InterPro" id="IPR036388">
    <property type="entry name" value="WH-like_DNA-bd_sf"/>
</dbReference>
<dbReference type="GO" id="GO:0003677">
    <property type="term" value="F:DNA binding"/>
    <property type="evidence" value="ECO:0007669"/>
    <property type="project" value="UniProtKB-KW"/>
</dbReference>
<reference evidence="5" key="1">
    <citation type="submission" date="2018-06" db="EMBL/GenBank/DDBJ databases">
        <authorList>
            <person name="Zhirakovskaya E."/>
        </authorList>
    </citation>
    <scope>NUCLEOTIDE SEQUENCE</scope>
</reference>
<evidence type="ECO:0000256" key="3">
    <source>
        <dbReference type="ARBA" id="ARBA00023163"/>
    </source>
</evidence>
<feature type="domain" description="HTH arsR-type" evidence="4">
    <location>
        <begin position="4"/>
        <end position="107"/>
    </location>
</feature>
<dbReference type="Gene3D" id="1.10.10.10">
    <property type="entry name" value="Winged helix-like DNA-binding domain superfamily/Winged helix DNA-binding domain"/>
    <property type="match status" value="1"/>
</dbReference>
<dbReference type="PROSITE" id="PS50987">
    <property type="entry name" value="HTH_ARSR_2"/>
    <property type="match status" value="1"/>
</dbReference>
<accession>A0A3B0UV33</accession>
<evidence type="ECO:0000256" key="2">
    <source>
        <dbReference type="ARBA" id="ARBA00023125"/>
    </source>
</evidence>
<dbReference type="PANTHER" id="PTHR33154:SF33">
    <property type="entry name" value="TRANSCRIPTIONAL REPRESSOR SDPR"/>
    <property type="match status" value="1"/>
</dbReference>
<dbReference type="GO" id="GO:0003700">
    <property type="term" value="F:DNA-binding transcription factor activity"/>
    <property type="evidence" value="ECO:0007669"/>
    <property type="project" value="InterPro"/>
</dbReference>
<dbReference type="CDD" id="cd00090">
    <property type="entry name" value="HTH_ARSR"/>
    <property type="match status" value="1"/>
</dbReference>
<evidence type="ECO:0000313" key="5">
    <source>
        <dbReference type="EMBL" id="VAW34928.1"/>
    </source>
</evidence>
<dbReference type="PANTHER" id="PTHR33154">
    <property type="entry name" value="TRANSCRIPTIONAL REGULATOR, ARSR FAMILY"/>
    <property type="match status" value="1"/>
</dbReference>
<dbReference type="InterPro" id="IPR001845">
    <property type="entry name" value="HTH_ArsR_DNA-bd_dom"/>
</dbReference>
<protein>
    <submittedName>
        <fullName evidence="5">Transcriptional regulator, ArsR family</fullName>
    </submittedName>
</protein>
<gene>
    <name evidence="5" type="ORF">MNBD_CHLOROFLEXI01-3753</name>
</gene>
<dbReference type="NCBIfam" id="NF033788">
    <property type="entry name" value="HTH_metalloreg"/>
    <property type="match status" value="1"/>
</dbReference>
<keyword evidence="1" id="KW-0805">Transcription regulation</keyword>
<keyword evidence="2" id="KW-0238">DNA-binding</keyword>
<name>A0A3B0UV33_9ZZZZ</name>
<organism evidence="5">
    <name type="scientific">hydrothermal vent metagenome</name>
    <dbReference type="NCBI Taxonomy" id="652676"/>
    <lineage>
        <taxon>unclassified sequences</taxon>
        <taxon>metagenomes</taxon>
        <taxon>ecological metagenomes</taxon>
    </lineage>
</organism>
<sequence length="111" mass="12678">MIVDMKDIMVDPVKFGKAIADETRQKIMNHLCCRWLCVSDVVARLEQVSQPTVSHHLSVLREAGLVHTRREGKQVFYSLNQNAVAFCCNTIMQKFAPEVLLFATEEKEVEI</sequence>
<dbReference type="InterPro" id="IPR051081">
    <property type="entry name" value="HTH_MetalResp_TranReg"/>
</dbReference>
<dbReference type="SUPFAM" id="SSF46785">
    <property type="entry name" value="Winged helix' DNA-binding domain"/>
    <property type="match status" value="1"/>
</dbReference>
<evidence type="ECO:0000256" key="1">
    <source>
        <dbReference type="ARBA" id="ARBA00023015"/>
    </source>
</evidence>
<evidence type="ECO:0000259" key="4">
    <source>
        <dbReference type="PROSITE" id="PS50987"/>
    </source>
</evidence>
<proteinExistence type="predicted"/>